<organism evidence="2 3">
    <name type="scientific">Nocardioides dubius</name>
    <dbReference type="NCBI Taxonomy" id="317019"/>
    <lineage>
        <taxon>Bacteria</taxon>
        <taxon>Bacillati</taxon>
        <taxon>Actinomycetota</taxon>
        <taxon>Actinomycetes</taxon>
        <taxon>Propionibacteriales</taxon>
        <taxon>Nocardioidaceae</taxon>
        <taxon>Nocardioides</taxon>
    </lineage>
</organism>
<dbReference type="RefSeq" id="WP_343995223.1">
    <property type="nucleotide sequence ID" value="NZ_BAAALG010000011.1"/>
</dbReference>
<accession>A0ABP4EHQ6</accession>
<evidence type="ECO:0000313" key="2">
    <source>
        <dbReference type="EMBL" id="GAA1105842.1"/>
    </source>
</evidence>
<dbReference type="Proteomes" id="UP001501581">
    <property type="component" value="Unassembled WGS sequence"/>
</dbReference>
<evidence type="ECO:0000313" key="3">
    <source>
        <dbReference type="Proteomes" id="UP001501581"/>
    </source>
</evidence>
<dbReference type="EMBL" id="BAAALG010000011">
    <property type="protein sequence ID" value="GAA1105842.1"/>
    <property type="molecule type" value="Genomic_DNA"/>
</dbReference>
<feature type="domain" description="ER-bound oxygenase mpaB/mpaB'/Rubber oxygenase catalytic" evidence="1">
    <location>
        <begin position="22"/>
        <end position="251"/>
    </location>
</feature>
<protein>
    <recommendedName>
        <fullName evidence="1">ER-bound oxygenase mpaB/mpaB'/Rubber oxygenase catalytic domain-containing protein</fullName>
    </recommendedName>
</protein>
<name>A0ABP4EHQ6_9ACTN</name>
<gene>
    <name evidence="2" type="ORF">GCM10009668_26690</name>
</gene>
<proteinExistence type="predicted"/>
<keyword evidence="3" id="KW-1185">Reference proteome</keyword>
<comment type="caution">
    <text evidence="2">The sequence shown here is derived from an EMBL/GenBank/DDBJ whole genome shotgun (WGS) entry which is preliminary data.</text>
</comment>
<reference evidence="3" key="1">
    <citation type="journal article" date="2019" name="Int. J. Syst. Evol. Microbiol.">
        <title>The Global Catalogue of Microorganisms (GCM) 10K type strain sequencing project: providing services to taxonomists for standard genome sequencing and annotation.</title>
        <authorList>
            <consortium name="The Broad Institute Genomics Platform"/>
            <consortium name="The Broad Institute Genome Sequencing Center for Infectious Disease"/>
            <person name="Wu L."/>
            <person name="Ma J."/>
        </authorList>
    </citation>
    <scope>NUCLEOTIDE SEQUENCE [LARGE SCALE GENOMIC DNA]</scope>
    <source>
        <strain evidence="3">JCM 13008</strain>
    </source>
</reference>
<dbReference type="PANTHER" id="PTHR36151:SF3">
    <property type="entry name" value="ER-BOUND OXYGENASE MPAB_MPAB'_RUBBER OXYGENASE CATALYTIC DOMAIN-CONTAINING PROTEIN"/>
    <property type="match status" value="1"/>
</dbReference>
<dbReference type="InterPro" id="IPR018713">
    <property type="entry name" value="MPAB/Lcp_cat_dom"/>
</dbReference>
<dbReference type="Pfam" id="PF09995">
    <property type="entry name" value="MPAB_Lcp_cat"/>
    <property type="match status" value="1"/>
</dbReference>
<dbReference type="PANTHER" id="PTHR36151">
    <property type="entry name" value="BLR2777 PROTEIN"/>
    <property type="match status" value="1"/>
</dbReference>
<sequence length="292" mass="32290">MPRSEGYFGPGSLLRHVQEHRAVGQTYGQRALIIGATHPVPYVGTSSSTNAKERPFMRLSATAEAFESIFFGDRAEADKTLAMVHNMHTKVRGSLERDEGIHRAGTPYDAFDPELMLWTMGVLADSSRVCFEALVRPLTPTEREELWQEWIRFGELFGMPRSVAPPTAREFHSWLYGHLAGDAFHVTEEARAVGRAIAYDMPVPLGMRVGVAGTNHVVIGLLPERVRQAFGMAWSPVHEAAFRSIAAGVRASQRVVPDRVRLGRNTDLFRIVSATERKIIAAGGRTMELPAA</sequence>
<evidence type="ECO:0000259" key="1">
    <source>
        <dbReference type="Pfam" id="PF09995"/>
    </source>
</evidence>